<feature type="compositionally biased region" description="Basic and acidic residues" evidence="12">
    <location>
        <begin position="206"/>
        <end position="218"/>
    </location>
</feature>
<dbReference type="InterPro" id="IPR049312">
    <property type="entry name" value="GIDA_C_N"/>
</dbReference>
<dbReference type="InterPro" id="IPR040131">
    <property type="entry name" value="MnmG_N"/>
</dbReference>
<dbReference type="Gene3D" id="1.10.150.570">
    <property type="entry name" value="GidA associated domain, C-terminal subdomain"/>
    <property type="match status" value="1"/>
</dbReference>
<evidence type="ECO:0000256" key="7">
    <source>
        <dbReference type="ARBA" id="ARBA00022827"/>
    </source>
</evidence>
<dbReference type="InterPro" id="IPR020595">
    <property type="entry name" value="MnmG-rel_CS"/>
</dbReference>
<comment type="cofactor">
    <cofactor evidence="1 11">
        <name>FAD</name>
        <dbReference type="ChEBI" id="CHEBI:57692"/>
    </cofactor>
</comment>
<dbReference type="InterPro" id="IPR044920">
    <property type="entry name" value="MnmG_C_subdom_sf"/>
</dbReference>
<evidence type="ECO:0000313" key="14">
    <source>
        <dbReference type="EMBL" id="MFD2566976.1"/>
    </source>
</evidence>
<keyword evidence="6 11" id="KW-0819">tRNA processing</keyword>
<dbReference type="InterPro" id="IPR004416">
    <property type="entry name" value="MnmG"/>
</dbReference>
<organism evidence="14 15">
    <name type="scientific">Pseudotenacibaculum haliotis</name>
    <dbReference type="NCBI Taxonomy" id="1862138"/>
    <lineage>
        <taxon>Bacteria</taxon>
        <taxon>Pseudomonadati</taxon>
        <taxon>Bacteroidota</taxon>
        <taxon>Flavobacteriia</taxon>
        <taxon>Flavobacteriales</taxon>
        <taxon>Flavobacteriaceae</taxon>
        <taxon>Pseudotenacibaculum</taxon>
    </lineage>
</organism>
<evidence type="ECO:0000256" key="6">
    <source>
        <dbReference type="ARBA" id="ARBA00022694"/>
    </source>
</evidence>
<dbReference type="PROSITE" id="PS01280">
    <property type="entry name" value="GIDA_1"/>
    <property type="match status" value="1"/>
</dbReference>
<evidence type="ECO:0000256" key="5">
    <source>
        <dbReference type="ARBA" id="ARBA00022630"/>
    </source>
</evidence>
<dbReference type="Pfam" id="PF21680">
    <property type="entry name" value="GIDA_C_1st"/>
    <property type="match status" value="1"/>
</dbReference>
<feature type="region of interest" description="Disordered" evidence="12">
    <location>
        <begin position="195"/>
        <end position="226"/>
    </location>
</feature>
<dbReference type="InterPro" id="IPR002218">
    <property type="entry name" value="MnmG-rel"/>
</dbReference>
<proteinExistence type="inferred from homology"/>
<dbReference type="PROSITE" id="PS01281">
    <property type="entry name" value="GIDA_2"/>
    <property type="match status" value="1"/>
</dbReference>
<keyword evidence="11" id="KW-0963">Cytoplasm</keyword>
<comment type="subcellular location">
    <subcellularLocation>
        <location evidence="11">Cytoplasm</location>
    </subcellularLocation>
</comment>
<comment type="subunit">
    <text evidence="9 11">Homodimer. Heterotetramer of two MnmE and two MnmG subunits.</text>
</comment>
<evidence type="ECO:0000313" key="15">
    <source>
        <dbReference type="Proteomes" id="UP001597508"/>
    </source>
</evidence>
<evidence type="ECO:0000256" key="9">
    <source>
        <dbReference type="ARBA" id="ARBA00025948"/>
    </source>
</evidence>
<comment type="caution">
    <text evidence="14">The sequence shown here is derived from an EMBL/GenBank/DDBJ whole genome shotgun (WGS) entry which is preliminary data.</text>
</comment>
<dbReference type="Pfam" id="PF13932">
    <property type="entry name" value="SAM_GIDA_C"/>
    <property type="match status" value="1"/>
</dbReference>
<dbReference type="Pfam" id="PF01134">
    <property type="entry name" value="GIDA"/>
    <property type="match status" value="1"/>
</dbReference>
<comment type="similarity">
    <text evidence="3 11">Belongs to the MnmG family.</text>
</comment>
<evidence type="ECO:0000256" key="12">
    <source>
        <dbReference type="SAM" id="MobiDB-lite"/>
    </source>
</evidence>
<dbReference type="PANTHER" id="PTHR11806:SF0">
    <property type="entry name" value="PROTEIN MTO1 HOMOLOG, MITOCHONDRIAL"/>
    <property type="match status" value="1"/>
</dbReference>
<feature type="binding site" evidence="11">
    <location>
        <position position="181"/>
    </location>
    <ligand>
        <name>FAD</name>
        <dbReference type="ChEBI" id="CHEBI:57692"/>
    </ligand>
</feature>
<feature type="binding site" evidence="11">
    <location>
        <position position="370"/>
    </location>
    <ligand>
        <name>FAD</name>
        <dbReference type="ChEBI" id="CHEBI:57692"/>
    </ligand>
</feature>
<dbReference type="NCBIfam" id="TIGR00136">
    <property type="entry name" value="mnmG_gidA"/>
    <property type="match status" value="1"/>
</dbReference>
<evidence type="ECO:0000256" key="4">
    <source>
        <dbReference type="ARBA" id="ARBA00020461"/>
    </source>
</evidence>
<dbReference type="PANTHER" id="PTHR11806">
    <property type="entry name" value="GLUCOSE INHIBITED DIVISION PROTEIN A"/>
    <property type="match status" value="1"/>
</dbReference>
<dbReference type="SMART" id="SM01228">
    <property type="entry name" value="GIDA_assoc_3"/>
    <property type="match status" value="1"/>
</dbReference>
<dbReference type="InterPro" id="IPR026904">
    <property type="entry name" value="MnmG_C"/>
</dbReference>
<evidence type="ECO:0000256" key="3">
    <source>
        <dbReference type="ARBA" id="ARBA00007653"/>
    </source>
</evidence>
<comment type="function">
    <text evidence="2 11">NAD-binding protein involved in the addition of a carboxymethylaminomethyl (cmnm) group at the wobble position (U34) of certain tRNAs, forming tRNA-cmnm(5)s(2)U34.</text>
</comment>
<evidence type="ECO:0000259" key="13">
    <source>
        <dbReference type="SMART" id="SM01228"/>
    </source>
</evidence>
<keyword evidence="15" id="KW-1185">Reference proteome</keyword>
<dbReference type="SUPFAM" id="SSF51905">
    <property type="entry name" value="FAD/NAD(P)-binding domain"/>
    <property type="match status" value="1"/>
</dbReference>
<keyword evidence="8 11" id="KW-0520">NAD</keyword>
<feature type="binding site" evidence="11">
    <location>
        <begin position="14"/>
        <end position="19"/>
    </location>
    <ligand>
        <name>FAD</name>
        <dbReference type="ChEBI" id="CHEBI:57692"/>
    </ligand>
</feature>
<dbReference type="HAMAP" id="MF_00129">
    <property type="entry name" value="MnmG_GidA"/>
    <property type="match status" value="1"/>
</dbReference>
<dbReference type="RefSeq" id="WP_379665686.1">
    <property type="nucleotide sequence ID" value="NZ_JBHULH010000003.1"/>
</dbReference>
<name>A0ABW5LT48_9FLAO</name>
<gene>
    <name evidence="11 14" type="primary">mnmG</name>
    <name evidence="11" type="synonym">gidA</name>
    <name evidence="14" type="ORF">ACFSRZ_06305</name>
</gene>
<dbReference type="EMBL" id="JBHULH010000003">
    <property type="protein sequence ID" value="MFD2566976.1"/>
    <property type="molecule type" value="Genomic_DNA"/>
</dbReference>
<dbReference type="InterPro" id="IPR036188">
    <property type="entry name" value="FAD/NAD-bd_sf"/>
</dbReference>
<reference evidence="15" key="1">
    <citation type="journal article" date="2019" name="Int. J. Syst. Evol. Microbiol.">
        <title>The Global Catalogue of Microorganisms (GCM) 10K type strain sequencing project: providing services to taxonomists for standard genome sequencing and annotation.</title>
        <authorList>
            <consortium name="The Broad Institute Genomics Platform"/>
            <consortium name="The Broad Institute Genome Sequencing Center for Infectious Disease"/>
            <person name="Wu L."/>
            <person name="Ma J."/>
        </authorList>
    </citation>
    <scope>NUCLEOTIDE SEQUENCE [LARGE SCALE GENOMIC DNA]</scope>
    <source>
        <strain evidence="15">KCTC 52127</strain>
    </source>
</reference>
<feature type="binding site" evidence="11">
    <location>
        <begin position="273"/>
        <end position="287"/>
    </location>
    <ligand>
        <name>NAD(+)</name>
        <dbReference type="ChEBI" id="CHEBI:57540"/>
    </ligand>
</feature>
<keyword evidence="5 11" id="KW-0285">Flavoprotein</keyword>
<dbReference type="Gene3D" id="3.50.50.60">
    <property type="entry name" value="FAD/NAD(P)-binding domain"/>
    <property type="match status" value="2"/>
</dbReference>
<dbReference type="Proteomes" id="UP001597508">
    <property type="component" value="Unassembled WGS sequence"/>
</dbReference>
<evidence type="ECO:0000256" key="10">
    <source>
        <dbReference type="ARBA" id="ARBA00031800"/>
    </source>
</evidence>
<feature type="domain" description="tRNA uridine 5-carboxymethylaminomethyl modification enzyme C-terminal subdomain" evidence="13">
    <location>
        <begin position="549"/>
        <end position="620"/>
    </location>
</feature>
<keyword evidence="7 11" id="KW-0274">FAD</keyword>
<evidence type="ECO:0000256" key="2">
    <source>
        <dbReference type="ARBA" id="ARBA00003717"/>
    </source>
</evidence>
<dbReference type="Gene3D" id="1.10.10.1800">
    <property type="entry name" value="tRNA uridine 5-carboxymethylaminomethyl modification enzyme MnmG/GidA"/>
    <property type="match status" value="1"/>
</dbReference>
<evidence type="ECO:0000256" key="1">
    <source>
        <dbReference type="ARBA" id="ARBA00001974"/>
    </source>
</evidence>
<dbReference type="InterPro" id="IPR047001">
    <property type="entry name" value="MnmG_C_subdom"/>
</dbReference>
<feature type="binding site" evidence="11">
    <location>
        <position position="126"/>
    </location>
    <ligand>
        <name>FAD</name>
        <dbReference type="ChEBI" id="CHEBI:57692"/>
    </ligand>
</feature>
<evidence type="ECO:0000256" key="8">
    <source>
        <dbReference type="ARBA" id="ARBA00023027"/>
    </source>
</evidence>
<evidence type="ECO:0000256" key="11">
    <source>
        <dbReference type="HAMAP-Rule" id="MF_00129"/>
    </source>
</evidence>
<accession>A0ABW5LT48</accession>
<sequence length="624" mass="69732">MSLFETTYDVIVVGGGHAGSEAAAASANMGAKTLLITMNLQNIAQMSCNPAMGGIAKGQIVREIDALGGYSAIVTDKTAIQFKMLNKSKGPAMWSPRAQSDRMMFAETWRNMLEQTENLDFYQDSVNGLIFDGDKIVGVKTALGLEIKSKTVIVTAGTFLNGLIHIGEKTFGGGRAGESSSTGITEDLVAKGFESGRMKTGTPPRVDGRSLDYSKMDEQPGDDNPETFSYIETSPLTKQRSCYLTYTNKEVHDLLRDGFDRSPMFNGRIQSTGPRYCPSIEDKIDRFASKERHQIFVEPEGWNTVEIYVNGFSTSLPEDIQDKAIRLIPGFENVKFFRYGYAIEYDYFPPTQLKHSLETKLIENLFFAGQINGTTGYEEAAAQGLMAGVNAALKVQEKEPFVLKRSEAYIGVLIDDLITKGTEEPYRMFTSRAEYRTLLRQDNADLRLTPISYELGLASEERMNKVIEKREKTHKLIQFLEETSVSKEQINPVLEKKGLTPIKQSMKFYKIAARPQLTLSDFENLEALKEFIAAEEIDHIIIEQVEIHLKYSGYIEKEKANADKLNRLENVVIPQAFNYSNVKSLSYEAREKLTKIQPTTISQASRISGVSPSDISVLLVHMGR</sequence>
<protein>
    <recommendedName>
        <fullName evidence="4 11">tRNA uridine 5-carboxymethylaminomethyl modification enzyme MnmG</fullName>
    </recommendedName>
    <alternativeName>
        <fullName evidence="10 11">Glucose-inhibited division protein A</fullName>
    </alternativeName>
</protein>